<evidence type="ECO:0000313" key="1">
    <source>
        <dbReference type="EMBL" id="EFE96739.1"/>
    </source>
</evidence>
<evidence type="ECO:0000313" key="2">
    <source>
        <dbReference type="Proteomes" id="UP000005723"/>
    </source>
</evidence>
<reference evidence="1 2" key="1">
    <citation type="submission" date="2010-01" db="EMBL/GenBank/DDBJ databases">
        <authorList>
            <person name="Muzny D."/>
            <person name="Qin X."/>
            <person name="Deng J."/>
            <person name="Jiang H."/>
            <person name="Liu Y."/>
            <person name="Qu J."/>
            <person name="Song X.-Z."/>
            <person name="Zhang L."/>
            <person name="Thornton R."/>
            <person name="Coyle M."/>
            <person name="Francisco L."/>
            <person name="Jackson L."/>
            <person name="Javaid M."/>
            <person name="Korchina V."/>
            <person name="Kovar C."/>
            <person name="Mata R."/>
            <person name="Mathew T."/>
            <person name="Ngo R."/>
            <person name="Nguyen L."/>
            <person name="Nguyen N."/>
            <person name="Okwuonu G."/>
            <person name="Ongeri F."/>
            <person name="Pham C."/>
            <person name="Simmons D."/>
            <person name="Wilczek-Boney K."/>
            <person name="Hale W."/>
            <person name="Jakkamsetti A."/>
            <person name="Pham P."/>
            <person name="Ruth R."/>
            <person name="San Lucas F."/>
            <person name="Warren J."/>
            <person name="Zhang J."/>
            <person name="Zhao Z."/>
            <person name="Zhou C."/>
            <person name="Zhu D."/>
            <person name="Lee S."/>
            <person name="Bess C."/>
            <person name="Blankenburg K."/>
            <person name="Forbes L."/>
            <person name="Fu Q."/>
            <person name="Gubbala S."/>
            <person name="Hirani K."/>
            <person name="Jayaseelan J.C."/>
            <person name="Lara F."/>
            <person name="Munidasa M."/>
            <person name="Palculict T."/>
            <person name="Patil S."/>
            <person name="Pu L.-L."/>
            <person name="Saada N."/>
            <person name="Tang L."/>
            <person name="Weissenberger G."/>
            <person name="Zhu Y."/>
            <person name="Hemphill L."/>
            <person name="Shang Y."/>
            <person name="Youmans B."/>
            <person name="Ayvaz T."/>
            <person name="Ross M."/>
            <person name="Santibanez J."/>
            <person name="Aqrawi P."/>
            <person name="Gross S."/>
            <person name="Joshi V."/>
            <person name="Fowler G."/>
            <person name="Nazareth L."/>
            <person name="Reid J."/>
            <person name="Worley K."/>
            <person name="Petrosino J."/>
            <person name="Highlander S."/>
            <person name="Gibbs R."/>
        </authorList>
    </citation>
    <scope>NUCLEOTIDE SEQUENCE [LARGE SCALE GENOMIC DNA]</scope>
    <source>
        <strain evidence="1 2">DSM 4582</strain>
    </source>
</reference>
<name>D4E098_SEROD</name>
<organism evidence="1 2">
    <name type="scientific">Serratia odorifera DSM 4582</name>
    <dbReference type="NCBI Taxonomy" id="667129"/>
    <lineage>
        <taxon>Bacteria</taxon>
        <taxon>Pseudomonadati</taxon>
        <taxon>Pseudomonadota</taxon>
        <taxon>Gammaproteobacteria</taxon>
        <taxon>Enterobacterales</taxon>
        <taxon>Yersiniaceae</taxon>
        <taxon>Serratia</taxon>
    </lineage>
</organism>
<keyword evidence="2" id="KW-1185">Reference proteome</keyword>
<sequence length="58" mass="6549">MPAWQLWVERNQTAGFKIEIAFRHGEQCAIAIDQQPIREVWPAGVAERRGQCGADQQG</sequence>
<accession>D4E098</accession>
<dbReference type="Proteomes" id="UP000005723">
    <property type="component" value="Unassembled WGS sequence"/>
</dbReference>
<gene>
    <name evidence="1" type="ORF">HMPREF0758_1598</name>
</gene>
<proteinExistence type="predicted"/>
<protein>
    <submittedName>
        <fullName evidence="1">Uncharacterized protein</fullName>
    </submittedName>
</protein>
<dbReference type="HOGENOM" id="CLU_2976758_0_0_6"/>
<dbReference type="EMBL" id="ADBY01000026">
    <property type="protein sequence ID" value="EFE96739.1"/>
    <property type="molecule type" value="Genomic_DNA"/>
</dbReference>
<comment type="caution">
    <text evidence="1">The sequence shown here is derived from an EMBL/GenBank/DDBJ whole genome shotgun (WGS) entry which is preliminary data.</text>
</comment>
<dbReference type="AlphaFoldDB" id="D4E098"/>